<keyword evidence="4" id="KW-0819">tRNA processing</keyword>
<organism evidence="9 10">
    <name type="scientific">Escallonia herrerae</name>
    <dbReference type="NCBI Taxonomy" id="1293975"/>
    <lineage>
        <taxon>Eukaryota</taxon>
        <taxon>Viridiplantae</taxon>
        <taxon>Streptophyta</taxon>
        <taxon>Embryophyta</taxon>
        <taxon>Tracheophyta</taxon>
        <taxon>Spermatophyta</taxon>
        <taxon>Magnoliopsida</taxon>
        <taxon>eudicotyledons</taxon>
        <taxon>Gunneridae</taxon>
        <taxon>Pentapetalae</taxon>
        <taxon>asterids</taxon>
        <taxon>campanulids</taxon>
        <taxon>Escalloniales</taxon>
        <taxon>Escalloniaceae</taxon>
        <taxon>Escallonia</taxon>
    </lineage>
</organism>
<dbReference type="GO" id="GO:0030488">
    <property type="term" value="P:tRNA methylation"/>
    <property type="evidence" value="ECO:0007669"/>
    <property type="project" value="TreeGrafter"/>
</dbReference>
<dbReference type="Proteomes" id="UP001188597">
    <property type="component" value="Unassembled WGS sequence"/>
</dbReference>
<dbReference type="PROSITE" id="PS00678">
    <property type="entry name" value="WD_REPEATS_1"/>
    <property type="match status" value="1"/>
</dbReference>
<gene>
    <name evidence="9" type="ORF">RJ639_033624</name>
</gene>
<dbReference type="PANTHER" id="PTHR14344:SF3">
    <property type="entry name" value="WD REPEAT-CONTAINING PROTEIN 6"/>
    <property type="match status" value="1"/>
</dbReference>
<dbReference type="PANTHER" id="PTHR14344">
    <property type="entry name" value="WD REPEAT PROTEIN"/>
    <property type="match status" value="1"/>
</dbReference>
<dbReference type="PROSITE" id="PS50294">
    <property type="entry name" value="WD_REPEATS_REGION"/>
    <property type="match status" value="1"/>
</dbReference>
<evidence type="ECO:0000256" key="6">
    <source>
        <dbReference type="ARBA" id="ARBA00038255"/>
    </source>
</evidence>
<keyword evidence="3 7" id="KW-0853">WD repeat</keyword>
<feature type="region of interest" description="Disordered" evidence="8">
    <location>
        <begin position="1053"/>
        <end position="1072"/>
    </location>
</feature>
<protein>
    <recommendedName>
        <fullName evidence="11">WD repeat-containing protein 6</fullName>
    </recommendedName>
</protein>
<evidence type="ECO:0008006" key="11">
    <source>
        <dbReference type="Google" id="ProtNLM"/>
    </source>
</evidence>
<evidence type="ECO:0000256" key="1">
    <source>
        <dbReference type="ARBA" id="ARBA00004496"/>
    </source>
</evidence>
<feature type="repeat" description="WD" evidence="7">
    <location>
        <begin position="254"/>
        <end position="287"/>
    </location>
</feature>
<dbReference type="InterPro" id="IPR036322">
    <property type="entry name" value="WD40_repeat_dom_sf"/>
</dbReference>
<feature type="non-terminal residue" evidence="9">
    <location>
        <position position="1331"/>
    </location>
</feature>
<evidence type="ECO:0000313" key="9">
    <source>
        <dbReference type="EMBL" id="KAK3034669.1"/>
    </source>
</evidence>
<accession>A0AA88WXA7</accession>
<comment type="similarity">
    <text evidence="6">Belongs to the WD repeat WDR6 family.</text>
</comment>
<reference evidence="9" key="1">
    <citation type="submission" date="2022-12" db="EMBL/GenBank/DDBJ databases">
        <title>Draft genome assemblies for two species of Escallonia (Escalloniales).</title>
        <authorList>
            <person name="Chanderbali A."/>
            <person name="Dervinis C."/>
            <person name="Anghel I."/>
            <person name="Soltis D."/>
            <person name="Soltis P."/>
            <person name="Zapata F."/>
        </authorList>
    </citation>
    <scope>NUCLEOTIDE SEQUENCE</scope>
    <source>
        <strain evidence="9">UCBG64.0493</strain>
        <tissue evidence="9">Leaf</tissue>
    </source>
</reference>
<evidence type="ECO:0000256" key="8">
    <source>
        <dbReference type="SAM" id="MobiDB-lite"/>
    </source>
</evidence>
<dbReference type="PROSITE" id="PS50082">
    <property type="entry name" value="WD_REPEATS_2"/>
    <property type="match status" value="2"/>
</dbReference>
<dbReference type="Gene3D" id="2.130.10.10">
    <property type="entry name" value="YVTN repeat-like/Quinoprotein amine dehydrogenase"/>
    <property type="match status" value="5"/>
</dbReference>
<dbReference type="SMART" id="SM00320">
    <property type="entry name" value="WD40"/>
    <property type="match status" value="9"/>
</dbReference>
<comment type="caution">
    <text evidence="9">The sequence shown here is derived from an EMBL/GenBank/DDBJ whole genome shotgun (WGS) entry which is preliminary data.</text>
</comment>
<keyword evidence="2" id="KW-0963">Cytoplasm</keyword>
<dbReference type="InterPro" id="IPR015943">
    <property type="entry name" value="WD40/YVTN_repeat-like_dom_sf"/>
</dbReference>
<dbReference type="EMBL" id="JAVXUP010000196">
    <property type="protein sequence ID" value="KAK3034669.1"/>
    <property type="molecule type" value="Genomic_DNA"/>
</dbReference>
<comment type="subcellular location">
    <subcellularLocation>
        <location evidence="1">Cytoplasm</location>
    </subcellularLocation>
</comment>
<evidence type="ECO:0000256" key="7">
    <source>
        <dbReference type="PROSITE-ProRule" id="PRU00221"/>
    </source>
</evidence>
<dbReference type="InterPro" id="IPR001680">
    <property type="entry name" value="WD40_rpt"/>
</dbReference>
<sequence>MAEWRLQSGQYLGEISALCFVHLPSHLFSSFPPYLLAGTGSQILFYDLAAGIMVRSFEVFSGIRVHGISCDFIDCTEGSFSYNLAFKIAVFGERRVKLFNLNLELAGITHNHREVCVDMVPFHSLPKFQHWVMDVCFLKECGTSLHGGSPCLAIGCSDNSVCFWDIPSSEMRFEIRGPDRCLLYSMRMSGDKVEALRIASGTIYNEIIVWTVLCQNPAPCSKRPVEDHNSMTSSLDVGLRLHAQHYRAVPICRLGGHEGSIFRIAWSSNGLKLLSVSDDRCARIWEVLAERQDLDNPADNAVSHSVGPVLFGHSARVWDCCISDLLLITAGEDCTCRIWGQDGTQLKLIKENVGRGVWRCLYDPKSSLLVTAGFDSAIKVHQLHASLSKDLNTYTGVIEELIDEKEIFTLCIPNSSEHIGLVDSKSEYVRCLQFTREDVLYVATNNGYLYHAKISDTGDVKWTELLRVSEEVPIVCMNLLPRSPFGLSCVEDWVAVGDGKGNMTVVRVVGDVWSPKGGLTFTWSAERERQLLGTFWCKSLGYRFIFTADPRGAVKLWRLCDPSHSVSEKCRNGCIVSLVSEFISCFPIRIMCLDASFQDEVLVCGDLRGNLMLFRLSRSLLTDSSVSEAKISPMTYFKGAHGISSVCSVSIASSTNSQVEIHSTGGDGCICYMEYVRDQQKLEFIGMKQVKELSLVRSLFAHSYDDLASGNYAIGFASADFIIWNLVTETKVVQIPCGGWRRPHSYYIGDTLEMKNCFAFVKDETIYVHKHWVPDSDRKICYQNLHLQFHGREIHSLCFISDKLHFSSDEHQRLYCRSSWIATGCEDGTVRLTRYTPGIENWSASKLLGEHVGGSAVRSICSISKMHILAADLTNMPCETFRKDMTLEGWENPFLLISVGAKRVLTAWKQKRSMRTLADGLNDAIRNDVHPSMSFQWLSTDMPTKRCSNHETRKNMQSTCLGDTSENDWRYLAVTAFLVKFADSRFDIALLVPLASPVLSLQHVIIPEPQDNLQIRSLYIVVSGSTDGSIAFWDLTESIEIFMRRVSDLQMDNCEDSQKRPRTGRGSQGGRWWRSLGDNILKERPGDSSVLEKACDNMQNDVMHEASSKLTCAEKSRTACSQATNPASLGSEASTKDSVGVCQIWPLYTLHNVHQSGVNCLHVSAIKGKKGSDSFSPYLFVSGGDDQALCCLQFDSALLQLSKHSDDSTREMHNITKPEGLKNHVHACQRQNYKIRFSHHDKIDSAHSSAVKDGDRVFSTGLDQRVRCWQLDEHCKLVEQAHLVVCVPEPEALDARACGRNHYQIAVAGRGMQVVEFFAPGTMDGGKPSGF</sequence>
<evidence type="ECO:0000313" key="10">
    <source>
        <dbReference type="Proteomes" id="UP001188597"/>
    </source>
</evidence>
<dbReference type="Pfam" id="PF00400">
    <property type="entry name" value="WD40"/>
    <property type="match status" value="2"/>
</dbReference>
<keyword evidence="5" id="KW-0677">Repeat</keyword>
<dbReference type="InterPro" id="IPR051973">
    <property type="entry name" value="tRNA_Anticodon_Mtase-Reg"/>
</dbReference>
<dbReference type="GO" id="GO:0005737">
    <property type="term" value="C:cytoplasm"/>
    <property type="evidence" value="ECO:0007669"/>
    <property type="project" value="UniProtKB-SubCell"/>
</dbReference>
<keyword evidence="10" id="KW-1185">Reference proteome</keyword>
<evidence type="ECO:0000256" key="3">
    <source>
        <dbReference type="ARBA" id="ARBA00022574"/>
    </source>
</evidence>
<name>A0AA88WXA7_9ASTE</name>
<evidence type="ECO:0000256" key="4">
    <source>
        <dbReference type="ARBA" id="ARBA00022694"/>
    </source>
</evidence>
<feature type="repeat" description="WD" evidence="7">
    <location>
        <begin position="1021"/>
        <end position="1043"/>
    </location>
</feature>
<proteinExistence type="inferred from homology"/>
<evidence type="ECO:0000256" key="5">
    <source>
        <dbReference type="ARBA" id="ARBA00022737"/>
    </source>
</evidence>
<evidence type="ECO:0000256" key="2">
    <source>
        <dbReference type="ARBA" id="ARBA00022490"/>
    </source>
</evidence>
<dbReference type="InterPro" id="IPR019775">
    <property type="entry name" value="WD40_repeat_CS"/>
</dbReference>
<dbReference type="SUPFAM" id="SSF50978">
    <property type="entry name" value="WD40 repeat-like"/>
    <property type="match status" value="3"/>
</dbReference>